<dbReference type="AlphaFoldDB" id="A0A0D6PFD2"/>
<dbReference type="GO" id="GO:0016491">
    <property type="term" value="F:oxidoreductase activity"/>
    <property type="evidence" value="ECO:0007669"/>
    <property type="project" value="UniProtKB-KW"/>
</dbReference>
<sequence>MDYRNLGPTGLTVSRLCLGCMSFGEAQRGTHEWTLDEYASRPVIRQALEAGINFFDTANMYSGGSSEEILGRALRDFAYRDEIVVASKAFFPWRGAPNTGGLSRKALFTAVDESLKRLGMEYLDLYQIHRWDEATPIEETMEALHDIVKSGKVRYIGASSMSAWQFSKAQYTAKMNGWTPFISMQNQVNLIYREEEREMLPLCADMGVGVIPWSPLARGKLTRDWAETTKRAETDAVLKSIYANTEMQDRKVVEEVANIAAAKGVKRAQVAMAWLLQKPEITAPIIGVTKTSHLTDALGALEVTLSPEEVAALETPYMPHPVAGVSTIRKAETPKVSLR</sequence>
<dbReference type="Gene3D" id="3.20.20.100">
    <property type="entry name" value="NADP-dependent oxidoreductase domain"/>
    <property type="match status" value="1"/>
</dbReference>
<organism evidence="3 4">
    <name type="scientific">Acidocella aminolytica 101 = DSM 11237</name>
    <dbReference type="NCBI Taxonomy" id="1120923"/>
    <lineage>
        <taxon>Bacteria</taxon>
        <taxon>Pseudomonadati</taxon>
        <taxon>Pseudomonadota</taxon>
        <taxon>Alphaproteobacteria</taxon>
        <taxon>Acetobacterales</taxon>
        <taxon>Acidocellaceae</taxon>
        <taxon>Acidocella</taxon>
    </lineage>
</organism>
<reference evidence="3 4" key="1">
    <citation type="submission" date="2012-11" db="EMBL/GenBank/DDBJ databases">
        <title>Whole genome sequence of Acidocella aminolytica 101 = DSM 11237.</title>
        <authorList>
            <person name="Azuma Y."/>
            <person name="Higashiura N."/>
            <person name="Hirakawa H."/>
            <person name="Matsushita K."/>
        </authorList>
    </citation>
    <scope>NUCLEOTIDE SEQUENCE [LARGE SCALE GENOMIC DNA]</scope>
    <source>
        <strain evidence="4">101 / DSM 11237</strain>
    </source>
</reference>
<keyword evidence="1" id="KW-0560">Oxidoreductase</keyword>
<dbReference type="STRING" id="1120923.SAMN02746095_00870"/>
<proteinExistence type="predicted"/>
<dbReference type="InterPro" id="IPR036812">
    <property type="entry name" value="NAD(P)_OxRdtase_dom_sf"/>
</dbReference>
<evidence type="ECO:0000313" key="4">
    <source>
        <dbReference type="Proteomes" id="UP000032668"/>
    </source>
</evidence>
<dbReference type="InterPro" id="IPR020471">
    <property type="entry name" value="AKR"/>
</dbReference>
<protein>
    <submittedName>
        <fullName evidence="3">Aldo/keto reductase, oxidoreductase</fullName>
    </submittedName>
</protein>
<gene>
    <name evidence="3" type="ORF">Aam_034_057</name>
</gene>
<dbReference type="InterPro" id="IPR023210">
    <property type="entry name" value="NADP_OxRdtase_dom"/>
</dbReference>
<name>A0A0D6PFD2_9PROT</name>
<dbReference type="PANTHER" id="PTHR43364">
    <property type="entry name" value="NADH-SPECIFIC METHYLGLYOXAL REDUCTASE-RELATED"/>
    <property type="match status" value="1"/>
</dbReference>
<dbReference type="SUPFAM" id="SSF51430">
    <property type="entry name" value="NAD(P)-linked oxidoreductase"/>
    <property type="match status" value="1"/>
</dbReference>
<dbReference type="Proteomes" id="UP000032668">
    <property type="component" value="Unassembled WGS sequence"/>
</dbReference>
<dbReference type="GO" id="GO:0005829">
    <property type="term" value="C:cytosol"/>
    <property type="evidence" value="ECO:0007669"/>
    <property type="project" value="UniProtKB-ARBA"/>
</dbReference>
<dbReference type="RefSeq" id="WP_048878338.1">
    <property type="nucleotide sequence ID" value="NZ_BANC01000034.1"/>
</dbReference>
<feature type="domain" description="NADP-dependent oxidoreductase" evidence="2">
    <location>
        <begin position="16"/>
        <end position="314"/>
    </location>
</feature>
<comment type="caution">
    <text evidence="3">The sequence shown here is derived from an EMBL/GenBank/DDBJ whole genome shotgun (WGS) entry which is preliminary data.</text>
</comment>
<dbReference type="OrthoDB" id="9773828at2"/>
<evidence type="ECO:0000256" key="1">
    <source>
        <dbReference type="ARBA" id="ARBA00023002"/>
    </source>
</evidence>
<evidence type="ECO:0000313" key="3">
    <source>
        <dbReference type="EMBL" id="GAN79913.1"/>
    </source>
</evidence>
<evidence type="ECO:0000259" key="2">
    <source>
        <dbReference type="Pfam" id="PF00248"/>
    </source>
</evidence>
<dbReference type="PANTHER" id="PTHR43364:SF4">
    <property type="entry name" value="NAD(P)-LINKED OXIDOREDUCTASE SUPERFAMILY PROTEIN"/>
    <property type="match status" value="1"/>
</dbReference>
<dbReference type="Pfam" id="PF00248">
    <property type="entry name" value="Aldo_ket_red"/>
    <property type="match status" value="1"/>
</dbReference>
<keyword evidence="4" id="KW-1185">Reference proteome</keyword>
<dbReference type="PRINTS" id="PR00069">
    <property type="entry name" value="ALDKETRDTASE"/>
</dbReference>
<accession>A0A0D6PFD2</accession>
<dbReference type="InterPro" id="IPR050523">
    <property type="entry name" value="AKR_Detox_Biosynth"/>
</dbReference>
<dbReference type="CDD" id="cd19079">
    <property type="entry name" value="AKR_EcYajO-like"/>
    <property type="match status" value="1"/>
</dbReference>
<dbReference type="EMBL" id="BANC01000034">
    <property type="protein sequence ID" value="GAN79913.1"/>
    <property type="molecule type" value="Genomic_DNA"/>
</dbReference>
<dbReference type="FunFam" id="3.20.20.100:FF:000004">
    <property type="entry name" value="Oxidoreductase, aldo/keto reductase"/>
    <property type="match status" value="1"/>
</dbReference>